<feature type="compositionally biased region" description="Low complexity" evidence="1">
    <location>
        <begin position="379"/>
        <end position="403"/>
    </location>
</feature>
<protein>
    <recommendedName>
        <fullName evidence="2">DUF5776 domain-containing protein</fullName>
    </recommendedName>
</protein>
<dbReference type="AlphaFoldDB" id="A0A6P1EB19"/>
<feature type="region of interest" description="Disordered" evidence="1">
    <location>
        <begin position="367"/>
        <end position="431"/>
    </location>
</feature>
<evidence type="ECO:0000259" key="2">
    <source>
        <dbReference type="Pfam" id="PF19087"/>
    </source>
</evidence>
<gene>
    <name evidence="3" type="ORF">GQR93_03355</name>
</gene>
<organism evidence="3 4">
    <name type="scientific">Lentilactobacillus hilgardii</name>
    <name type="common">Lactobacillus hilgardii</name>
    <dbReference type="NCBI Taxonomy" id="1588"/>
    <lineage>
        <taxon>Bacteria</taxon>
        <taxon>Bacillati</taxon>
        <taxon>Bacillota</taxon>
        <taxon>Bacilli</taxon>
        <taxon>Lactobacillales</taxon>
        <taxon>Lactobacillaceae</taxon>
        <taxon>Lentilactobacillus</taxon>
    </lineage>
</organism>
<dbReference type="InterPro" id="IPR044081">
    <property type="entry name" value="DUF5776"/>
</dbReference>
<name>A0A6P1EB19_LENHI</name>
<evidence type="ECO:0000256" key="1">
    <source>
        <dbReference type="SAM" id="MobiDB-lite"/>
    </source>
</evidence>
<dbReference type="Proteomes" id="UP000465035">
    <property type="component" value="Chromosome"/>
</dbReference>
<evidence type="ECO:0000313" key="4">
    <source>
        <dbReference type="Proteomes" id="UP000465035"/>
    </source>
</evidence>
<dbReference type="RefSeq" id="WP_003552261.1">
    <property type="nucleotide sequence ID" value="NZ_CABKOL010000106.1"/>
</dbReference>
<proteinExistence type="predicted"/>
<accession>A0A6P1EB19</accession>
<dbReference type="Pfam" id="PF19087">
    <property type="entry name" value="DUF5776"/>
    <property type="match status" value="1"/>
</dbReference>
<reference evidence="3 4" key="1">
    <citation type="submission" date="2019-12" db="EMBL/GenBank/DDBJ databases">
        <title>Lactobacillus hilgardii FLUB.</title>
        <authorList>
            <person name="Gustaw K."/>
        </authorList>
    </citation>
    <scope>NUCLEOTIDE SEQUENCE [LARGE SCALE GENOMIC DNA]</scope>
    <source>
        <strain evidence="3 4">FLUB</strain>
    </source>
</reference>
<dbReference type="EMBL" id="CP047121">
    <property type="protein sequence ID" value="QHB51324.1"/>
    <property type="molecule type" value="Genomic_DNA"/>
</dbReference>
<feature type="domain" description="DUF5776" evidence="2">
    <location>
        <begin position="524"/>
        <end position="592"/>
    </location>
</feature>
<feature type="compositionally biased region" description="Low complexity" evidence="1">
    <location>
        <begin position="410"/>
        <end position="429"/>
    </location>
</feature>
<sequence length="597" mass="64297">MIMETTHRPHTNTLVRWLLLSLLAIATTITVSLGISSKAHAAPYDLNNMRWGLLPAGGLDKSGFPIFSNFDTAAISSTDWSPDPDGDQSFTSKDATLQKPYIVGTDTPKTVIGNYDKDGNPIGGDTKHQSDAKIGDTIQQQDGSTMTVTGFRIGANATEMGSVTGYGGWYDNLRAESEFFDFQVQEVDRNGQVVPNNKLTVFKKGNFQWSTILGVDKITDRKNNLVKVTITPLNSSLFANPQTLYFSLTGIQAPVVEPKAKESNIGYALYDTGGKIGGFTSKDVATSTEKMPILLETPNDGNLYLEDLSNPGATWKADNPKLTLVKDPNPDQLGYRVSGLKSLAPGTIVKFTDTKIDGTTEDVYFKFGNPTTPGGGTTSGNTANGGNSTGSATPPASIPTTTGDSSVVNQQGTTTTGTSQGSTPATSTSNAPIAVPKDVAVKSQVVYGLKKLGLYKNPTFTSSKRIAWYPKQKRINRPMFVVTGYARSANGTLRYKVRDVNHGAKTAGKIGYITTNKKYVVPVYYASLPKNNKITVIAKKGVNAYKAKSLTGKLKHYKTGTRLTIKKLVKHNLTTRYQLTNGSFVTANKKLIIAGNY</sequence>
<evidence type="ECO:0000313" key="3">
    <source>
        <dbReference type="EMBL" id="QHB51324.1"/>
    </source>
</evidence>